<dbReference type="PANTHER" id="PTHR31876:SF26">
    <property type="entry name" value="PROTEIN LIKE COV 2"/>
    <property type="match status" value="1"/>
</dbReference>
<evidence type="ECO:0000313" key="2">
    <source>
        <dbReference type="EMBL" id="EPD13918.1"/>
    </source>
</evidence>
<gene>
    <name evidence="2" type="ORF">L196_00425</name>
</gene>
<keyword evidence="1" id="KW-0812">Transmembrane</keyword>
<dbReference type="InterPro" id="IPR007462">
    <property type="entry name" value="COV1-like"/>
</dbReference>
<dbReference type="EMBL" id="ASHL01000001">
    <property type="protein sequence ID" value="EPD13918.1"/>
    <property type="molecule type" value="Genomic_DNA"/>
</dbReference>
<comment type="caution">
    <text evidence="2">The sequence shown here is derived from an EMBL/GenBank/DDBJ whole genome shotgun (WGS) entry which is preliminary data.</text>
</comment>
<reference evidence="2 3" key="1">
    <citation type="journal article" date="2013" name="Genome Announc.">
        <title>Genome Sequence of the Pyrene- and Fluoranthene-Degrading Bacterium Cycloclasticus sp. Strain PY97M.</title>
        <authorList>
            <person name="Cui Z."/>
            <person name="Xu G."/>
            <person name="Li Q."/>
            <person name="Gao W."/>
            <person name="Zheng L."/>
        </authorList>
    </citation>
    <scope>NUCLEOTIDE SEQUENCE [LARGE SCALE GENOMIC DNA]</scope>
    <source>
        <strain evidence="2 3">PY97M</strain>
    </source>
</reference>
<dbReference type="Proteomes" id="UP000015462">
    <property type="component" value="Unassembled WGS sequence"/>
</dbReference>
<feature type="transmembrane region" description="Helical" evidence="1">
    <location>
        <begin position="27"/>
        <end position="48"/>
    </location>
</feature>
<accession>A0AB33Z3S2</accession>
<keyword evidence="3" id="KW-1185">Reference proteome</keyword>
<evidence type="ECO:0000313" key="3">
    <source>
        <dbReference type="Proteomes" id="UP000015462"/>
    </source>
</evidence>
<dbReference type="AlphaFoldDB" id="A0AB33Z3S2"/>
<feature type="transmembrane region" description="Helical" evidence="1">
    <location>
        <begin position="68"/>
        <end position="94"/>
    </location>
</feature>
<sequence>MLITLKTNKFTRQSLTENLIMKKLWTILLKGSVAVFPALLTLYFFYWLVTTIEKTVSPLIMFIIPEQYYVPGIGLLVGICFLFCVGLLVNAWIFKWVFGLGEKLLERIPLIKSVYGALRDFMHYFSPSGEQKELKKVVMVSINNMQLIGFMVSEAGELPGVDMPDDKVAVYLPMSYQIGGFTVYISKENIQLIDMSVEDAMRQVLTAGLSKKKTAP</sequence>
<keyword evidence="1" id="KW-0472">Membrane</keyword>
<organism evidence="2 3">
    <name type="scientific">Cycloclasticus pugetii</name>
    <dbReference type="NCBI Taxonomy" id="34068"/>
    <lineage>
        <taxon>Bacteria</taxon>
        <taxon>Pseudomonadati</taxon>
        <taxon>Pseudomonadota</taxon>
        <taxon>Gammaproteobacteria</taxon>
        <taxon>Thiotrichales</taxon>
        <taxon>Piscirickettsiaceae</taxon>
        <taxon>Cycloclasticus</taxon>
    </lineage>
</organism>
<keyword evidence="1" id="KW-1133">Transmembrane helix</keyword>
<evidence type="ECO:0008006" key="4">
    <source>
        <dbReference type="Google" id="ProtNLM"/>
    </source>
</evidence>
<dbReference type="PANTHER" id="PTHR31876">
    <property type="entry name" value="COV-LIKE PROTEIN 1"/>
    <property type="match status" value="1"/>
</dbReference>
<evidence type="ECO:0000256" key="1">
    <source>
        <dbReference type="SAM" id="Phobius"/>
    </source>
</evidence>
<proteinExistence type="predicted"/>
<dbReference type="Pfam" id="PF04367">
    <property type="entry name" value="DUF502"/>
    <property type="match status" value="1"/>
</dbReference>
<protein>
    <recommendedName>
        <fullName evidence="4">DUF502 domain-containing protein</fullName>
    </recommendedName>
</protein>
<name>A0AB33Z3S2_9GAMM</name>